<feature type="compositionally biased region" description="Basic and acidic residues" evidence="1">
    <location>
        <begin position="59"/>
        <end position="68"/>
    </location>
</feature>
<dbReference type="EMBL" id="RYZI01000024">
    <property type="protein sequence ID" value="RWA13535.1"/>
    <property type="molecule type" value="Genomic_DNA"/>
</dbReference>
<dbReference type="InterPro" id="IPR028020">
    <property type="entry name" value="ASX_DEUBAD_dom"/>
</dbReference>
<feature type="compositionally biased region" description="Low complexity" evidence="1">
    <location>
        <begin position="104"/>
        <end position="120"/>
    </location>
</feature>
<feature type="compositionally biased region" description="Polar residues" evidence="1">
    <location>
        <begin position="454"/>
        <end position="465"/>
    </location>
</feature>
<evidence type="ECO:0000313" key="4">
    <source>
        <dbReference type="Proteomes" id="UP000286045"/>
    </source>
</evidence>
<feature type="region of interest" description="Disordered" evidence="1">
    <location>
        <begin position="336"/>
        <end position="517"/>
    </location>
</feature>
<protein>
    <recommendedName>
        <fullName evidence="2">ASX DEUBAD domain-containing protein</fullName>
    </recommendedName>
</protein>
<feature type="region of interest" description="Disordered" evidence="1">
    <location>
        <begin position="1"/>
        <end position="198"/>
    </location>
</feature>
<evidence type="ECO:0000259" key="2">
    <source>
        <dbReference type="Pfam" id="PF13919"/>
    </source>
</evidence>
<feature type="compositionally biased region" description="Polar residues" evidence="1">
    <location>
        <begin position="133"/>
        <end position="149"/>
    </location>
</feature>
<reference evidence="3 4" key="1">
    <citation type="submission" date="2018-12" db="EMBL/GenBank/DDBJ databases">
        <title>Draft genome sequence of Xylaria grammica IHI A82.</title>
        <authorList>
            <person name="Buettner E."/>
            <person name="Kellner H."/>
        </authorList>
    </citation>
    <scope>NUCLEOTIDE SEQUENCE [LARGE SCALE GENOMIC DNA]</scope>
    <source>
        <strain evidence="3 4">IHI A82</strain>
    </source>
</reference>
<dbReference type="STRING" id="363999.A0A439DGJ1"/>
<keyword evidence="4" id="KW-1185">Reference proteome</keyword>
<dbReference type="Proteomes" id="UP000286045">
    <property type="component" value="Unassembled WGS sequence"/>
</dbReference>
<evidence type="ECO:0000313" key="3">
    <source>
        <dbReference type="EMBL" id="RWA13535.1"/>
    </source>
</evidence>
<comment type="caution">
    <text evidence="3">The sequence shown here is derived from an EMBL/GenBank/DDBJ whole genome shotgun (WGS) entry which is preliminary data.</text>
</comment>
<name>A0A439DGJ1_9PEZI</name>
<feature type="compositionally biased region" description="Polar residues" evidence="1">
    <location>
        <begin position="508"/>
        <end position="517"/>
    </location>
</feature>
<dbReference type="Pfam" id="PF13919">
    <property type="entry name" value="ASXH"/>
    <property type="match status" value="1"/>
</dbReference>
<gene>
    <name evidence="3" type="ORF">EKO27_g1536</name>
</gene>
<feature type="compositionally biased region" description="Basic and acidic residues" evidence="1">
    <location>
        <begin position="489"/>
        <end position="504"/>
    </location>
</feature>
<evidence type="ECO:0000256" key="1">
    <source>
        <dbReference type="SAM" id="MobiDB-lite"/>
    </source>
</evidence>
<sequence length="517" mass="57171">MPPRRTSSRLIAANKTKANRRTSVTSTPQRTMRSCRTRENSATESNVNRSSLDEPDPSDGARDTKQADLDEEAVRDEIVAFNTPQNADLKRVGLNGESAVRSNSPVTPTPLRRSSRTPSISRRRVSTVAPSGRGTTVEKQQDLKTSIFSNGGGKPDRSSLSPTSKKPKVDPKPPPRVTLRKRRSKWDDPDEMLTDPNSPLVDARLRVSCSTCAILHDLKMYENVVRTDLVQELLCSPKAWDILTREEKERILAKFPDNAEILDHNTPDARPDISALRNNNNFRHDVARYQDGLSRGFHDPEWIRQAQAAHRSREIGAYDDFMAADFEERWEVSMPGWSQTGSRVDTDDGHRPEYALKEPVSSAFIESKTAVESEDAVNQCEGRSSTSRQESTDPPHKTPTKVSVQGQNDDIGSTDDSKVAPADHTSQSEDKKNDQAPENSAKGNQAQVEAVTAQDPTKSDGQQLEDSSRGAGILSVPSLPDAMEGVQHQSREKEYETTESKQVDAVESTENTTAESA</sequence>
<feature type="compositionally biased region" description="Basic and acidic residues" evidence="1">
    <location>
        <begin position="344"/>
        <end position="356"/>
    </location>
</feature>
<feature type="domain" description="ASX DEUBAD" evidence="2">
    <location>
        <begin position="225"/>
        <end position="331"/>
    </location>
</feature>
<organism evidence="3 4">
    <name type="scientific">Xylaria grammica</name>
    <dbReference type="NCBI Taxonomy" id="363999"/>
    <lineage>
        <taxon>Eukaryota</taxon>
        <taxon>Fungi</taxon>
        <taxon>Dikarya</taxon>
        <taxon>Ascomycota</taxon>
        <taxon>Pezizomycotina</taxon>
        <taxon>Sordariomycetes</taxon>
        <taxon>Xylariomycetidae</taxon>
        <taxon>Xylariales</taxon>
        <taxon>Xylariaceae</taxon>
        <taxon>Xylaria</taxon>
    </lineage>
</organism>
<dbReference type="AlphaFoldDB" id="A0A439DGJ1"/>
<accession>A0A439DGJ1</accession>
<feature type="compositionally biased region" description="Polar residues" evidence="1">
    <location>
        <begin position="21"/>
        <end position="35"/>
    </location>
</feature>
<feature type="compositionally biased region" description="Polar residues" evidence="1">
    <location>
        <begin position="436"/>
        <end position="447"/>
    </location>
</feature>
<feature type="compositionally biased region" description="Polar residues" evidence="1">
    <location>
        <begin position="400"/>
        <end position="411"/>
    </location>
</feature>
<proteinExistence type="predicted"/>
<feature type="compositionally biased region" description="Basic and acidic residues" evidence="1">
    <location>
        <begin position="426"/>
        <end position="435"/>
    </location>
</feature>